<protein>
    <submittedName>
        <fullName evidence="3">Coiled-coil domain-containing protein</fullName>
    </submittedName>
</protein>
<evidence type="ECO:0000256" key="1">
    <source>
        <dbReference type="SAM" id="MobiDB-lite"/>
    </source>
</evidence>
<dbReference type="Proteomes" id="UP000095287">
    <property type="component" value="Unplaced"/>
</dbReference>
<dbReference type="WBParaSite" id="L893_g16248.t1">
    <property type="protein sequence ID" value="L893_g16248.t1"/>
    <property type="gene ID" value="L893_g16248"/>
</dbReference>
<accession>A0A1I7YGW4</accession>
<evidence type="ECO:0000313" key="3">
    <source>
        <dbReference type="WBParaSite" id="L893_g16248.t1"/>
    </source>
</evidence>
<feature type="region of interest" description="Disordered" evidence="1">
    <location>
        <begin position="29"/>
        <end position="101"/>
    </location>
</feature>
<proteinExistence type="predicted"/>
<feature type="region of interest" description="Disordered" evidence="1">
    <location>
        <begin position="117"/>
        <end position="144"/>
    </location>
</feature>
<feature type="compositionally biased region" description="Acidic residues" evidence="1">
    <location>
        <begin position="38"/>
        <end position="51"/>
    </location>
</feature>
<dbReference type="AlphaFoldDB" id="A0A1I7YGW4"/>
<keyword evidence="2" id="KW-1185">Reference proteome</keyword>
<feature type="compositionally biased region" description="Basic and acidic residues" evidence="1">
    <location>
        <begin position="121"/>
        <end position="138"/>
    </location>
</feature>
<name>A0A1I7YGW4_9BILA</name>
<evidence type="ECO:0000313" key="2">
    <source>
        <dbReference type="Proteomes" id="UP000095287"/>
    </source>
</evidence>
<organism evidence="2 3">
    <name type="scientific">Steinernema glaseri</name>
    <dbReference type="NCBI Taxonomy" id="37863"/>
    <lineage>
        <taxon>Eukaryota</taxon>
        <taxon>Metazoa</taxon>
        <taxon>Ecdysozoa</taxon>
        <taxon>Nematoda</taxon>
        <taxon>Chromadorea</taxon>
        <taxon>Rhabditida</taxon>
        <taxon>Tylenchina</taxon>
        <taxon>Panagrolaimomorpha</taxon>
        <taxon>Strongyloidoidea</taxon>
        <taxon>Steinernematidae</taxon>
        <taxon>Steinernema</taxon>
    </lineage>
</organism>
<feature type="compositionally biased region" description="Basic and acidic residues" evidence="1">
    <location>
        <begin position="52"/>
        <end position="87"/>
    </location>
</feature>
<sequence>MGRVKKPAKGVNAFNVKMSQKSLKKIFKKKKTDAPVMEVEEVEPELTEEQIEEQHQKDTTGEKPQKVNPDRLKKHELPVHVPFNEKFKKGKGKKARKADVVNPSNIVHCRLMTKKKAKKLLRAEKREQRAAERQKQEAEMAMET</sequence>
<reference evidence="3" key="1">
    <citation type="submission" date="2016-11" db="UniProtKB">
        <authorList>
            <consortium name="WormBaseParasite"/>
        </authorList>
    </citation>
    <scope>IDENTIFICATION</scope>
</reference>